<name>A0ACB8AD55_9AGAM</name>
<comment type="caution">
    <text evidence="1">The sequence shown here is derived from an EMBL/GenBank/DDBJ whole genome shotgun (WGS) entry which is preliminary data.</text>
</comment>
<keyword evidence="2" id="KW-1185">Reference proteome</keyword>
<accession>A0ACB8AD55</accession>
<dbReference type="Proteomes" id="UP000790377">
    <property type="component" value="Unassembled WGS sequence"/>
</dbReference>
<reference evidence="1" key="1">
    <citation type="journal article" date="2021" name="New Phytol.">
        <title>Evolutionary innovations through gain and loss of genes in the ectomycorrhizal Boletales.</title>
        <authorList>
            <person name="Wu G."/>
            <person name="Miyauchi S."/>
            <person name="Morin E."/>
            <person name="Kuo A."/>
            <person name="Drula E."/>
            <person name="Varga T."/>
            <person name="Kohler A."/>
            <person name="Feng B."/>
            <person name="Cao Y."/>
            <person name="Lipzen A."/>
            <person name="Daum C."/>
            <person name="Hundley H."/>
            <person name="Pangilinan J."/>
            <person name="Johnson J."/>
            <person name="Barry K."/>
            <person name="LaButti K."/>
            <person name="Ng V."/>
            <person name="Ahrendt S."/>
            <person name="Min B."/>
            <person name="Choi I.G."/>
            <person name="Park H."/>
            <person name="Plett J.M."/>
            <person name="Magnuson J."/>
            <person name="Spatafora J.W."/>
            <person name="Nagy L.G."/>
            <person name="Henrissat B."/>
            <person name="Grigoriev I.V."/>
            <person name="Yang Z.L."/>
            <person name="Xu J."/>
            <person name="Martin F.M."/>
        </authorList>
    </citation>
    <scope>NUCLEOTIDE SEQUENCE</scope>
    <source>
        <strain evidence="1">ATCC 28755</strain>
    </source>
</reference>
<evidence type="ECO:0000313" key="1">
    <source>
        <dbReference type="EMBL" id="KAH7910966.1"/>
    </source>
</evidence>
<sequence length="323" mass="36496">MLLTKIAGSSVLICAAQLTTAVNDGGNLLDACRARPWVRAPNFIPGYLLEGDVKVELEGNCSQVLGYKFGLRFKERIFVKLLRNHTAFPPGGPSFSTDSLFEVYQPPGSLPAIRLNQTEWKVYAEAAKNKESWIVHEEERFAFETKLLLSIAEGALPMILVEKFGLLVPNTNYPPVRDHRFWRRAIRQGQEDTTSESMYEYFTEIDFVNGSSKEIRAGTTAFQPAFPQLTTHYEAGRNSMPEVLSLSGNTLMHDREYSFGFLIHRSSHPNRTDTPQRINLHLQSKTDLRFNNVDLGHIRTSPPSWTINYPWKTWASIGGTSSL</sequence>
<gene>
    <name evidence="1" type="ORF">BJ138DRAFT_1113618</name>
</gene>
<dbReference type="EMBL" id="MU267694">
    <property type="protein sequence ID" value="KAH7910966.1"/>
    <property type="molecule type" value="Genomic_DNA"/>
</dbReference>
<proteinExistence type="predicted"/>
<organism evidence="1 2">
    <name type="scientific">Hygrophoropsis aurantiaca</name>
    <dbReference type="NCBI Taxonomy" id="72124"/>
    <lineage>
        <taxon>Eukaryota</taxon>
        <taxon>Fungi</taxon>
        <taxon>Dikarya</taxon>
        <taxon>Basidiomycota</taxon>
        <taxon>Agaricomycotina</taxon>
        <taxon>Agaricomycetes</taxon>
        <taxon>Agaricomycetidae</taxon>
        <taxon>Boletales</taxon>
        <taxon>Coniophorineae</taxon>
        <taxon>Hygrophoropsidaceae</taxon>
        <taxon>Hygrophoropsis</taxon>
    </lineage>
</organism>
<protein>
    <submittedName>
        <fullName evidence="1">Uncharacterized protein</fullName>
    </submittedName>
</protein>
<evidence type="ECO:0000313" key="2">
    <source>
        <dbReference type="Proteomes" id="UP000790377"/>
    </source>
</evidence>